<accession>A0AAE1PLT5</accession>
<evidence type="ECO:0000313" key="4">
    <source>
        <dbReference type="Proteomes" id="UP001292094"/>
    </source>
</evidence>
<comment type="caution">
    <text evidence="3">The sequence shown here is derived from an EMBL/GenBank/DDBJ whole genome shotgun (WGS) entry which is preliminary data.</text>
</comment>
<dbReference type="InterPro" id="IPR050327">
    <property type="entry name" value="Proton-linked_MCT"/>
</dbReference>
<name>A0AAE1PLT5_9EUCA</name>
<dbReference type="SUPFAM" id="SSF103473">
    <property type="entry name" value="MFS general substrate transporter"/>
    <property type="match status" value="1"/>
</dbReference>
<dbReference type="AlphaFoldDB" id="A0AAE1PLT5"/>
<proteinExistence type="predicted"/>
<evidence type="ECO:0000313" key="3">
    <source>
        <dbReference type="EMBL" id="KAK4310756.1"/>
    </source>
</evidence>
<protein>
    <recommendedName>
        <fullName evidence="5">Monocarboxylate transporter</fullName>
    </recommendedName>
</protein>
<keyword evidence="4" id="KW-1185">Reference proteome</keyword>
<feature type="transmembrane region" description="Helical" evidence="2">
    <location>
        <begin position="221"/>
        <end position="243"/>
    </location>
</feature>
<keyword evidence="2" id="KW-1133">Transmembrane helix</keyword>
<dbReference type="PANTHER" id="PTHR11360">
    <property type="entry name" value="MONOCARBOXYLATE TRANSPORTER"/>
    <property type="match status" value="1"/>
</dbReference>
<dbReference type="PANTHER" id="PTHR11360:SF306">
    <property type="entry name" value="RE01051P"/>
    <property type="match status" value="1"/>
</dbReference>
<sequence length="251" mass="27546">MSSYPGIRGHSRTSLSSIANSAMNLSTLDVGGSVATWQIHPHDDEDNDKDDNESGNTNNTDHHNHNKNNSNPTCSIFTRVLKSTRNDLRILKSPRACIICLGATLFINGYLNFIMMVPFALTSAGHSLDLSAWCLSASAVANFICRILTSSLSDVRWFRIRLCYMTGFLILFGVTFVFPFVQSPEWLIVTMVLFGCGVGSSMGLHNLVMIDVMGIERLESVYGSTSLSIGIGFIFVGPIIGFVRDQSGRYS</sequence>
<dbReference type="GO" id="GO:0008028">
    <property type="term" value="F:monocarboxylic acid transmembrane transporter activity"/>
    <property type="evidence" value="ECO:0007669"/>
    <property type="project" value="TreeGrafter"/>
</dbReference>
<keyword evidence="2" id="KW-0472">Membrane</keyword>
<dbReference type="Proteomes" id="UP001292094">
    <property type="component" value="Unassembled WGS sequence"/>
</dbReference>
<gene>
    <name evidence="3" type="ORF">Pmani_017695</name>
</gene>
<organism evidence="3 4">
    <name type="scientific">Petrolisthes manimaculis</name>
    <dbReference type="NCBI Taxonomy" id="1843537"/>
    <lineage>
        <taxon>Eukaryota</taxon>
        <taxon>Metazoa</taxon>
        <taxon>Ecdysozoa</taxon>
        <taxon>Arthropoda</taxon>
        <taxon>Crustacea</taxon>
        <taxon>Multicrustacea</taxon>
        <taxon>Malacostraca</taxon>
        <taxon>Eumalacostraca</taxon>
        <taxon>Eucarida</taxon>
        <taxon>Decapoda</taxon>
        <taxon>Pleocyemata</taxon>
        <taxon>Anomura</taxon>
        <taxon>Galatheoidea</taxon>
        <taxon>Porcellanidae</taxon>
        <taxon>Petrolisthes</taxon>
    </lineage>
</organism>
<dbReference type="InterPro" id="IPR036259">
    <property type="entry name" value="MFS_trans_sf"/>
</dbReference>
<evidence type="ECO:0008006" key="5">
    <source>
        <dbReference type="Google" id="ProtNLM"/>
    </source>
</evidence>
<dbReference type="Pfam" id="PF07690">
    <property type="entry name" value="MFS_1"/>
    <property type="match status" value="1"/>
</dbReference>
<feature type="compositionally biased region" description="Acidic residues" evidence="1">
    <location>
        <begin position="44"/>
        <end position="53"/>
    </location>
</feature>
<reference evidence="3" key="1">
    <citation type="submission" date="2023-11" db="EMBL/GenBank/DDBJ databases">
        <title>Genome assemblies of two species of porcelain crab, Petrolisthes cinctipes and Petrolisthes manimaculis (Anomura: Porcellanidae).</title>
        <authorList>
            <person name="Angst P."/>
        </authorList>
    </citation>
    <scope>NUCLEOTIDE SEQUENCE</scope>
    <source>
        <strain evidence="3">PB745_02</strain>
        <tissue evidence="3">Gill</tissue>
    </source>
</reference>
<evidence type="ECO:0000256" key="1">
    <source>
        <dbReference type="SAM" id="MobiDB-lite"/>
    </source>
</evidence>
<evidence type="ECO:0000256" key="2">
    <source>
        <dbReference type="SAM" id="Phobius"/>
    </source>
</evidence>
<dbReference type="InterPro" id="IPR011701">
    <property type="entry name" value="MFS"/>
</dbReference>
<keyword evidence="2" id="KW-0812">Transmembrane</keyword>
<feature type="region of interest" description="Disordered" evidence="1">
    <location>
        <begin position="38"/>
        <end position="70"/>
    </location>
</feature>
<feature type="non-terminal residue" evidence="3">
    <location>
        <position position="1"/>
    </location>
</feature>
<dbReference type="EMBL" id="JAWZYT010001600">
    <property type="protein sequence ID" value="KAK4310756.1"/>
    <property type="molecule type" value="Genomic_DNA"/>
</dbReference>
<feature type="transmembrane region" description="Helical" evidence="2">
    <location>
        <begin position="130"/>
        <end position="149"/>
    </location>
</feature>
<feature type="transmembrane region" description="Helical" evidence="2">
    <location>
        <begin position="186"/>
        <end position="209"/>
    </location>
</feature>
<feature type="transmembrane region" description="Helical" evidence="2">
    <location>
        <begin position="161"/>
        <end position="180"/>
    </location>
</feature>
<feature type="transmembrane region" description="Helical" evidence="2">
    <location>
        <begin position="96"/>
        <end position="118"/>
    </location>
</feature>
<dbReference type="Gene3D" id="1.20.1250.20">
    <property type="entry name" value="MFS general substrate transporter like domains"/>
    <property type="match status" value="1"/>
</dbReference>